<name>A0A918VDF7_9ACTN</name>
<gene>
    <name evidence="3" type="ORF">GCM10010371_57390</name>
</gene>
<dbReference type="InterPro" id="IPR001646">
    <property type="entry name" value="5peptide_repeat"/>
</dbReference>
<protein>
    <recommendedName>
        <fullName evidence="5">Pentapeptide repeat-containing protein</fullName>
    </recommendedName>
</protein>
<evidence type="ECO:0000313" key="3">
    <source>
        <dbReference type="EMBL" id="GGZ89993.1"/>
    </source>
</evidence>
<accession>A0A918VDF7</accession>
<dbReference type="RefSeq" id="WP_229886838.1">
    <property type="nucleotide sequence ID" value="NZ_BMVX01000028.1"/>
</dbReference>
<evidence type="ECO:0000256" key="2">
    <source>
        <dbReference type="SAM" id="Phobius"/>
    </source>
</evidence>
<evidence type="ECO:0000313" key="4">
    <source>
        <dbReference type="Proteomes" id="UP000634660"/>
    </source>
</evidence>
<feature type="transmembrane region" description="Helical" evidence="2">
    <location>
        <begin position="12"/>
        <end position="32"/>
    </location>
</feature>
<keyword evidence="2" id="KW-0472">Membrane</keyword>
<evidence type="ECO:0008006" key="5">
    <source>
        <dbReference type="Google" id="ProtNLM"/>
    </source>
</evidence>
<dbReference type="Pfam" id="PF00805">
    <property type="entry name" value="Pentapeptide"/>
    <property type="match status" value="1"/>
</dbReference>
<comment type="caution">
    <text evidence="3">The sequence shown here is derived from an EMBL/GenBank/DDBJ whole genome shotgun (WGS) entry which is preliminary data.</text>
</comment>
<reference evidence="3" key="1">
    <citation type="journal article" date="2014" name="Int. J. Syst. Evol. Microbiol.">
        <title>Complete genome sequence of Corynebacterium casei LMG S-19264T (=DSM 44701T), isolated from a smear-ripened cheese.</title>
        <authorList>
            <consortium name="US DOE Joint Genome Institute (JGI-PGF)"/>
            <person name="Walter F."/>
            <person name="Albersmeier A."/>
            <person name="Kalinowski J."/>
            <person name="Ruckert C."/>
        </authorList>
    </citation>
    <scope>NUCLEOTIDE SEQUENCE</scope>
    <source>
        <strain evidence="3">JCM 4834</strain>
    </source>
</reference>
<dbReference type="SUPFAM" id="SSF141571">
    <property type="entry name" value="Pentapeptide repeat-like"/>
    <property type="match status" value="1"/>
</dbReference>
<dbReference type="Gene3D" id="2.160.20.80">
    <property type="entry name" value="E3 ubiquitin-protein ligase SopA"/>
    <property type="match status" value="1"/>
</dbReference>
<dbReference type="AlphaFoldDB" id="A0A918VDF7"/>
<keyword evidence="2" id="KW-0812">Transmembrane</keyword>
<evidence type="ECO:0000256" key="1">
    <source>
        <dbReference type="SAM" id="MobiDB-lite"/>
    </source>
</evidence>
<keyword evidence="2" id="KW-1133">Transmembrane helix</keyword>
<proteinExistence type="predicted"/>
<sequence>MTTVTKKFLWGLLALIALGLYVILIWKGPWWFDGAHLRKKDLQPADGVVITGFRTMLVALGVAVTAGIGLLYTHRNHQHALTQFEHTREKDREQAELAREDQVTGRYVEAIKLLAVQDSDDEGVRLTERLGGIYALERIMRDSEKDHDTVVQVLAAFVRQHAPAPDPEVAETSGDTDLPGPKDDVQAALTVLGRRPWRNESQVVDLSFTALWRVDSARARLAGANLFGADLQRADLTGADLKSARLSAATFTGAQVKGLDLRGADLTGERIAAHLDVSQLL</sequence>
<dbReference type="EMBL" id="BMVX01000028">
    <property type="protein sequence ID" value="GGZ89993.1"/>
    <property type="molecule type" value="Genomic_DNA"/>
</dbReference>
<organism evidence="3 4">
    <name type="scientific">Streptomyces subrutilus</name>
    <dbReference type="NCBI Taxonomy" id="36818"/>
    <lineage>
        <taxon>Bacteria</taxon>
        <taxon>Bacillati</taxon>
        <taxon>Actinomycetota</taxon>
        <taxon>Actinomycetes</taxon>
        <taxon>Kitasatosporales</taxon>
        <taxon>Streptomycetaceae</taxon>
        <taxon>Streptomyces</taxon>
    </lineage>
</organism>
<dbReference type="PANTHER" id="PTHR14136">
    <property type="entry name" value="BTB_POZ DOMAIN-CONTAINING PROTEIN KCTD9"/>
    <property type="match status" value="1"/>
</dbReference>
<dbReference type="Proteomes" id="UP000634660">
    <property type="component" value="Unassembled WGS sequence"/>
</dbReference>
<feature type="region of interest" description="Disordered" evidence="1">
    <location>
        <begin position="162"/>
        <end position="181"/>
    </location>
</feature>
<reference evidence="3" key="2">
    <citation type="submission" date="2020-09" db="EMBL/GenBank/DDBJ databases">
        <authorList>
            <person name="Sun Q."/>
            <person name="Ohkuma M."/>
        </authorList>
    </citation>
    <scope>NUCLEOTIDE SEQUENCE</scope>
    <source>
        <strain evidence="3">JCM 4834</strain>
    </source>
</reference>
<dbReference type="PANTHER" id="PTHR14136:SF17">
    <property type="entry name" value="BTB_POZ DOMAIN-CONTAINING PROTEIN KCTD9"/>
    <property type="match status" value="1"/>
</dbReference>
<dbReference type="InterPro" id="IPR051082">
    <property type="entry name" value="Pentapeptide-BTB/POZ_domain"/>
</dbReference>
<feature type="transmembrane region" description="Helical" evidence="2">
    <location>
        <begin position="52"/>
        <end position="72"/>
    </location>
</feature>